<dbReference type="Proteomes" id="UP000241365">
    <property type="component" value="Segment"/>
</dbReference>
<keyword evidence="4" id="KW-0808">Transferase</keyword>
<dbReference type="InterPro" id="IPR000176">
    <property type="entry name" value="mRNA_MeTrfase-like"/>
</dbReference>
<keyword evidence="6" id="KW-0949">S-adenosyl-L-methionine</keyword>
<evidence type="ECO:0000256" key="10">
    <source>
        <dbReference type="ARBA" id="ARBA00023042"/>
    </source>
</evidence>
<proteinExistence type="predicted"/>
<reference evidence="14 15" key="1">
    <citation type="journal article" date="2016" name="Genome Announc.">
        <title>Complete Genome Sequence of a New Megavirus Family Member Isolated from an Inland Water Lake for the First Time in India.</title>
        <authorList>
            <person name="Chatterjee A."/>
            <person name="Ali F."/>
            <person name="Bange D."/>
            <person name="Kondabagil K."/>
        </authorList>
    </citation>
    <scope>NUCLEOTIDE SEQUENCE [LARGE SCALE GENOMIC DNA]</scope>
    <source>
        <strain evidence="14">1</strain>
    </source>
</reference>
<keyword evidence="4" id="KW-0489">Methyltransferase</keyword>
<evidence type="ECO:0000256" key="8">
    <source>
        <dbReference type="ARBA" id="ARBA00022844"/>
    </source>
</evidence>
<dbReference type="EC" id="2.1.1.57" evidence="2"/>
<evidence type="ECO:0000256" key="1">
    <source>
        <dbReference type="ARBA" id="ARBA00004328"/>
    </source>
</evidence>
<dbReference type="GeneID" id="80513514"/>
<comment type="function">
    <text evidence="11">Displays methyltransferase, positive regulation of the poly(A) polymerase and transcription elongation activities. Involved in the modification of both mRNA ends and in intermediate and late gene positive transcription elongation. At the mRNAs 5' end, methylates the ribose 2' OH group of the first transcribed nucleotide, thereby producing a 2'-O-methylpurine cap. At the 3' end, functions as a processivity factor which stimulates the activity of the viral poly(A) polymerase OPG063 that creates mRNA's poly(A) tail. In the presence of OPG102, OPG063 does not dissociate from the RNA allowing tail elongation to around 250 adenylates.</text>
</comment>
<comment type="subcellular location">
    <subcellularLocation>
        <location evidence="1">Virion</location>
    </subcellularLocation>
</comment>
<keyword evidence="10" id="KW-0506">mRNA capping</keyword>
<dbReference type="SUPFAM" id="SSF53335">
    <property type="entry name" value="S-adenosyl-L-methionine-dependent methyltransferases"/>
    <property type="match status" value="1"/>
</dbReference>
<dbReference type="GO" id="GO:0004483">
    <property type="term" value="F:methyltransferase cap1 activity"/>
    <property type="evidence" value="ECO:0007669"/>
    <property type="project" value="UniProtKB-EC"/>
</dbReference>
<comment type="catalytic activity">
    <reaction evidence="13">
        <text>a 5'-end (N(7)-methyl 5'-triphosphoguanosine)-ribonucleoside in mRNA + S-adenosyl-L-methionine = a 5'-end (N(7)-methyl 5'-triphosphoguanosine)-(2'-O-methyl-ribonucleoside) in mRNA + S-adenosyl-L-homocysteine + H(+)</text>
        <dbReference type="Rhea" id="RHEA:67020"/>
        <dbReference type="Rhea" id="RHEA-COMP:17167"/>
        <dbReference type="Rhea" id="RHEA-COMP:17168"/>
        <dbReference type="ChEBI" id="CHEBI:15378"/>
        <dbReference type="ChEBI" id="CHEBI:57856"/>
        <dbReference type="ChEBI" id="CHEBI:59789"/>
        <dbReference type="ChEBI" id="CHEBI:156461"/>
        <dbReference type="ChEBI" id="CHEBI:167609"/>
        <dbReference type="EC" id="2.1.1.57"/>
    </reaction>
</comment>
<evidence type="ECO:0000256" key="11">
    <source>
        <dbReference type="ARBA" id="ARBA00034661"/>
    </source>
</evidence>
<dbReference type="GO" id="GO:0006370">
    <property type="term" value="P:7-methylguanosine mRNA capping"/>
    <property type="evidence" value="ECO:0007669"/>
    <property type="project" value="UniProtKB-KW"/>
</dbReference>
<evidence type="ECO:0000256" key="12">
    <source>
        <dbReference type="ARBA" id="ARBA00046511"/>
    </source>
</evidence>
<dbReference type="EMBL" id="KU877344">
    <property type="protein sequence ID" value="ANB51152.1"/>
    <property type="molecule type" value="Genomic_DNA"/>
</dbReference>
<evidence type="ECO:0000256" key="2">
    <source>
        <dbReference type="ARBA" id="ARBA00011923"/>
    </source>
</evidence>
<keyword evidence="7" id="KW-0251">Elongation factor</keyword>
<keyword evidence="8" id="KW-0946">Virion</keyword>
<dbReference type="InterPro" id="IPR025804">
    <property type="entry name" value="Pox/kineto_cap_MeTfrase"/>
</dbReference>
<dbReference type="Gene3D" id="3.40.50.150">
    <property type="entry name" value="Vaccinia Virus protein VP39"/>
    <property type="match status" value="1"/>
</dbReference>
<dbReference type="PROSITE" id="PS51612">
    <property type="entry name" value="SAM_MT_2O_PK"/>
    <property type="match status" value="1"/>
</dbReference>
<sequence length="340" mass="41170">MYKQKYEKYKNKYIQLKNKLNSNKVASIEKLHIDFIEDPLDLDDKFIYKYSQLAKRVSYENIKYNDKKKIIPNLHLGQLKLFYCELIFLTKYSNQATKIIYIGAAEGYHIALLSDLFPHLKFDLWDPRTFDILSRNNIKIYNKFFTHEDAKEYSKSDEKILFICDIRNLNISRAKKKSDKNKMDQIIENDLMIQADWIKIINPIYAYLKFRLPWYKQFTEYLTGTIYLQPYGPASSETRLMTNDYENFINYDNYEFDEKLAYFNMMKKSNKLDYSRWYDIFIKYNLLNCWDNATALYIVDYYLRNIHNIKSDNKTGKLFMDILNFHVQKYGSKYNIIFNR</sequence>
<evidence type="ECO:0000256" key="13">
    <source>
        <dbReference type="ARBA" id="ARBA00049042"/>
    </source>
</evidence>
<dbReference type="RefSeq" id="YP_010776903.1">
    <property type="nucleotide sequence ID" value="NC_075034.1"/>
</dbReference>
<accession>A0A160EQ34</accession>
<protein>
    <recommendedName>
        <fullName evidence="3">Cap-specific mRNA (nucleoside-2'-O-)-methyltransferase</fullName>
        <ecNumber evidence="2">2.1.1.57</ecNumber>
    </recommendedName>
</protein>
<evidence type="ECO:0000256" key="9">
    <source>
        <dbReference type="ARBA" id="ARBA00022917"/>
    </source>
</evidence>
<organism evidence="14 15">
    <name type="scientific">Powai lake megavirus</name>
    <dbReference type="NCBI Taxonomy" id="1842663"/>
    <lineage>
        <taxon>Viruses</taxon>
        <taxon>Varidnaviria</taxon>
        <taxon>Bamfordvirae</taxon>
        <taxon>Nucleocytoviricota</taxon>
        <taxon>Megaviricetes</taxon>
        <taxon>Imitervirales</taxon>
        <taxon>Mimiviridae</taxon>
        <taxon>Megamimivirinae</taxon>
        <taxon>Megavirus</taxon>
        <taxon>Megavirus powaiense</taxon>
    </lineage>
</organism>
<dbReference type="InterPro" id="IPR029063">
    <property type="entry name" value="SAM-dependent_MTases_sf"/>
</dbReference>
<name>A0A160EQ34_9VIRU</name>
<dbReference type="GO" id="GO:0044423">
    <property type="term" value="C:virion component"/>
    <property type="evidence" value="ECO:0007669"/>
    <property type="project" value="UniProtKB-KW"/>
</dbReference>
<evidence type="ECO:0000256" key="5">
    <source>
        <dbReference type="ARBA" id="ARBA00022664"/>
    </source>
</evidence>
<evidence type="ECO:0000256" key="6">
    <source>
        <dbReference type="ARBA" id="ARBA00022691"/>
    </source>
</evidence>
<evidence type="ECO:0000313" key="14">
    <source>
        <dbReference type="EMBL" id="ANB51152.1"/>
    </source>
</evidence>
<dbReference type="Pfam" id="PF01358">
    <property type="entry name" value="PARP_regulatory"/>
    <property type="match status" value="1"/>
</dbReference>
<evidence type="ECO:0000256" key="7">
    <source>
        <dbReference type="ARBA" id="ARBA00022768"/>
    </source>
</evidence>
<dbReference type="GO" id="GO:0032259">
    <property type="term" value="P:methylation"/>
    <property type="evidence" value="ECO:0007669"/>
    <property type="project" value="UniProtKB-KW"/>
</dbReference>
<evidence type="ECO:0000256" key="4">
    <source>
        <dbReference type="ARBA" id="ARBA00022603"/>
    </source>
</evidence>
<keyword evidence="5" id="KW-0507">mRNA processing</keyword>
<evidence type="ECO:0000256" key="3">
    <source>
        <dbReference type="ARBA" id="ARBA00015701"/>
    </source>
</evidence>
<dbReference type="CDD" id="cd20760">
    <property type="entry name" value="capping_2-OMTase_Mimiviridae"/>
    <property type="match status" value="1"/>
</dbReference>
<dbReference type="KEGG" id="vg:80513514"/>
<keyword evidence="15" id="KW-1185">Reference proteome</keyword>
<comment type="subunit">
    <text evidence="12">Interacts with poly(A) polymerase catalytic subunit OPG063. Interacts with OPG109 and OPG123; these interactions might help linking transcription to capping and polyadenylation.</text>
</comment>
<keyword evidence="9" id="KW-0648">Protein biosynthesis</keyword>
<evidence type="ECO:0000313" key="15">
    <source>
        <dbReference type="Proteomes" id="UP000241365"/>
    </source>
</evidence>